<dbReference type="CDD" id="cd02440">
    <property type="entry name" value="AdoMet_MTases"/>
    <property type="match status" value="1"/>
</dbReference>
<dbReference type="InterPro" id="IPR025714">
    <property type="entry name" value="Methyltranfer_dom"/>
</dbReference>
<evidence type="ECO:0000313" key="6">
    <source>
        <dbReference type="Proteomes" id="UP001215151"/>
    </source>
</evidence>
<dbReference type="Pfam" id="PF13847">
    <property type="entry name" value="Methyltransf_31"/>
    <property type="match status" value="1"/>
</dbReference>
<keyword evidence="2" id="KW-0808">Transferase</keyword>
<keyword evidence="1" id="KW-0489">Methyltransferase</keyword>
<keyword evidence="3" id="KW-0949">S-adenosyl-L-methionine</keyword>
<name>A0AAD7TUG4_9APHY</name>
<comment type="caution">
    <text evidence="5">The sequence shown here is derived from an EMBL/GenBank/DDBJ whole genome shotgun (WGS) entry which is preliminary data.</text>
</comment>
<keyword evidence="6" id="KW-1185">Reference proteome</keyword>
<dbReference type="Proteomes" id="UP001215151">
    <property type="component" value="Unassembled WGS sequence"/>
</dbReference>
<organism evidence="5 6">
    <name type="scientific">Trametes cubensis</name>
    <dbReference type="NCBI Taxonomy" id="1111947"/>
    <lineage>
        <taxon>Eukaryota</taxon>
        <taxon>Fungi</taxon>
        <taxon>Dikarya</taxon>
        <taxon>Basidiomycota</taxon>
        <taxon>Agaricomycotina</taxon>
        <taxon>Agaricomycetes</taxon>
        <taxon>Polyporales</taxon>
        <taxon>Polyporaceae</taxon>
        <taxon>Trametes</taxon>
    </lineage>
</organism>
<dbReference type="GO" id="GO:0032259">
    <property type="term" value="P:methylation"/>
    <property type="evidence" value="ECO:0007669"/>
    <property type="project" value="UniProtKB-KW"/>
</dbReference>
<dbReference type="EMBL" id="JAPEVG010000108">
    <property type="protein sequence ID" value="KAJ8482707.1"/>
    <property type="molecule type" value="Genomic_DNA"/>
</dbReference>
<sequence>MPSADKLAEANKAYFDERARAGDHHHGPEARKLGRRNVAALRSTYPLLFDEDTTEVLDYACGTGMLSQALCPYVKSIVGVDISPASVEQYNIQAANQGLTPEEMKAVCIELKGEPGELGDARFDLVIVSARTPYDSIRLTPPPSSQCCASYHHFPSIEETTRVLAHFLKPGGSLLVTDIKAAPDGRVLFRDTHHHIVAHTRGLTEEAMRAAFEGTCLVGFAMKDVFTARMTATGEDTLWFVARGVKPA</sequence>
<dbReference type="PANTHER" id="PTHR43464:SF19">
    <property type="entry name" value="UBIQUINONE BIOSYNTHESIS O-METHYLTRANSFERASE, MITOCHONDRIAL"/>
    <property type="match status" value="1"/>
</dbReference>
<dbReference type="AlphaFoldDB" id="A0AAD7TUG4"/>
<evidence type="ECO:0000256" key="2">
    <source>
        <dbReference type="ARBA" id="ARBA00022679"/>
    </source>
</evidence>
<dbReference type="InterPro" id="IPR029063">
    <property type="entry name" value="SAM-dependent_MTases_sf"/>
</dbReference>
<protein>
    <recommendedName>
        <fullName evidence="4">Methyltransferase domain-containing protein</fullName>
    </recommendedName>
</protein>
<gene>
    <name evidence="5" type="ORF">ONZ51_g5195</name>
</gene>
<evidence type="ECO:0000313" key="5">
    <source>
        <dbReference type="EMBL" id="KAJ8482707.1"/>
    </source>
</evidence>
<evidence type="ECO:0000256" key="3">
    <source>
        <dbReference type="ARBA" id="ARBA00022691"/>
    </source>
</evidence>
<dbReference type="PANTHER" id="PTHR43464">
    <property type="entry name" value="METHYLTRANSFERASE"/>
    <property type="match status" value="1"/>
</dbReference>
<proteinExistence type="predicted"/>
<evidence type="ECO:0000259" key="4">
    <source>
        <dbReference type="Pfam" id="PF13847"/>
    </source>
</evidence>
<evidence type="ECO:0000256" key="1">
    <source>
        <dbReference type="ARBA" id="ARBA00022603"/>
    </source>
</evidence>
<dbReference type="SUPFAM" id="SSF53335">
    <property type="entry name" value="S-adenosyl-L-methionine-dependent methyltransferases"/>
    <property type="match status" value="1"/>
</dbReference>
<feature type="domain" description="Methyltransferase" evidence="4">
    <location>
        <begin position="52"/>
        <end position="180"/>
    </location>
</feature>
<dbReference type="Gene3D" id="3.40.50.150">
    <property type="entry name" value="Vaccinia Virus protein VP39"/>
    <property type="match status" value="1"/>
</dbReference>
<reference evidence="5" key="1">
    <citation type="submission" date="2022-11" db="EMBL/GenBank/DDBJ databases">
        <title>Genome Sequence of Cubamyces cubensis.</title>
        <authorList>
            <person name="Buettner E."/>
        </authorList>
    </citation>
    <scope>NUCLEOTIDE SEQUENCE</scope>
    <source>
        <strain evidence="5">MPL-01</strain>
    </source>
</reference>
<accession>A0AAD7TUG4</accession>
<dbReference type="GO" id="GO:0008168">
    <property type="term" value="F:methyltransferase activity"/>
    <property type="evidence" value="ECO:0007669"/>
    <property type="project" value="UniProtKB-KW"/>
</dbReference>